<dbReference type="SUPFAM" id="SSF47616">
    <property type="entry name" value="GST C-terminal domain-like"/>
    <property type="match status" value="1"/>
</dbReference>
<comment type="pathway">
    <text evidence="1">Protein biosynthesis; polypeptide chain elongation.</text>
</comment>
<dbReference type="Pfam" id="PF00647">
    <property type="entry name" value="EF1G"/>
    <property type="match status" value="1"/>
</dbReference>
<dbReference type="InterPro" id="IPR050802">
    <property type="entry name" value="EF-GSTs"/>
</dbReference>
<dbReference type="InterPro" id="IPR001662">
    <property type="entry name" value="EF1B_G_C"/>
</dbReference>
<dbReference type="GO" id="GO:0005085">
    <property type="term" value="F:guanyl-nucleotide exchange factor activity"/>
    <property type="evidence" value="ECO:0007669"/>
    <property type="project" value="UniProtKB-ARBA"/>
</dbReference>
<evidence type="ECO:0000259" key="7">
    <source>
        <dbReference type="PROSITE" id="PS50405"/>
    </source>
</evidence>
<dbReference type="SMART" id="SM01183">
    <property type="entry name" value="EF1G"/>
    <property type="match status" value="1"/>
</dbReference>
<dbReference type="InterPro" id="IPR004046">
    <property type="entry name" value="GST_C"/>
</dbReference>
<evidence type="ECO:0000256" key="1">
    <source>
        <dbReference type="ARBA" id="ARBA00004815"/>
    </source>
</evidence>
<dbReference type="FunFam" id="3.40.30.10:FF:000142">
    <property type="entry name" value="Elongation factor 1 gamma"/>
    <property type="match status" value="1"/>
</dbReference>
<dbReference type="InterPro" id="IPR010987">
    <property type="entry name" value="Glutathione-S-Trfase_C-like"/>
</dbReference>
<dbReference type="InterPro" id="IPR036282">
    <property type="entry name" value="Glutathione-S-Trfase_C_sf"/>
</dbReference>
<evidence type="ECO:0000256" key="5">
    <source>
        <dbReference type="SAM" id="MobiDB-lite"/>
    </source>
</evidence>
<name>A0A8H6B673_DEKBR</name>
<feature type="domain" description="GST C-terminal" evidence="7">
    <location>
        <begin position="85"/>
        <end position="211"/>
    </location>
</feature>
<dbReference type="PROSITE" id="PS50405">
    <property type="entry name" value="GST_CTER"/>
    <property type="match status" value="1"/>
</dbReference>
<evidence type="ECO:0000313" key="8">
    <source>
        <dbReference type="EMBL" id="KAF6005955.1"/>
    </source>
</evidence>
<keyword evidence="2 4" id="KW-0251">Elongation factor</keyword>
<dbReference type="InterPro" id="IPR036433">
    <property type="entry name" value="EF1B_G_C_sf"/>
</dbReference>
<evidence type="ECO:0000313" key="9">
    <source>
        <dbReference type="Proteomes" id="UP000568158"/>
    </source>
</evidence>
<dbReference type="SUPFAM" id="SSF89942">
    <property type="entry name" value="eEF1-gamma domain"/>
    <property type="match status" value="1"/>
</dbReference>
<dbReference type="FunFam" id="3.30.70.1010:FF:000001">
    <property type="entry name" value="Elongation factor 1-gamma 1"/>
    <property type="match status" value="1"/>
</dbReference>
<dbReference type="EMBL" id="JABCYN010000056">
    <property type="protein sequence ID" value="KAF6005955.1"/>
    <property type="molecule type" value="Genomic_DNA"/>
</dbReference>
<dbReference type="GO" id="GO:0005737">
    <property type="term" value="C:cytoplasm"/>
    <property type="evidence" value="ECO:0007669"/>
    <property type="project" value="TreeGrafter"/>
</dbReference>
<proteinExistence type="predicted"/>
<dbReference type="FunFam" id="1.20.1050.10:FF:000006">
    <property type="entry name" value="Elongation factor 1 gamma"/>
    <property type="match status" value="1"/>
</dbReference>
<dbReference type="Gene3D" id="3.40.30.10">
    <property type="entry name" value="Glutaredoxin"/>
    <property type="match status" value="1"/>
</dbReference>
<dbReference type="InterPro" id="IPR036249">
    <property type="entry name" value="Thioredoxin-like_sf"/>
</dbReference>
<evidence type="ECO:0000256" key="2">
    <source>
        <dbReference type="ARBA" id="ARBA00022768"/>
    </source>
</evidence>
<gene>
    <name evidence="8" type="ORF">HII12_005178</name>
</gene>
<comment type="caution">
    <text evidence="8">The sequence shown here is derived from an EMBL/GenBank/DDBJ whole genome shotgun (WGS) entry which is preliminary data.</text>
</comment>
<feature type="region of interest" description="Disordered" evidence="5">
    <location>
        <begin position="214"/>
        <end position="255"/>
    </location>
</feature>
<sequence length="411" mass="47524">MSQGTLFGNGQTRAILPVGLVKAFKLDIKLEPKDSAEHVRNFPLKKVPAFIGPHGFKVHEVIAVLYYYDAVVKLHDENSPLLGKTFEEKTQVLQYLSFATSDFMTAVSTAIGGILGRVPFNKKAVQEAIHEVDQYTELLEKRLVNYTYLVGERLTVADLFFATCFFRPFTLWYGSQWRKEHKVLLRWFNTVTKSEYIEYFFKDLKLADTPITHPEHKKEKKKGGEKKQQQQSKKQKQKQAAPPAQPKKPKHPLEALGKSSIPIDELKRYYSNHETREESLPWFWNEFWDPKEWSLYKVAYKYNDELKMVFMSNNLIGGFFARLSASTKYLFGCMVVCGEDNHNGIVGAFLVRGQEYKPAFDVAPDWESYEFTKLDPTKPEDKEFVNDSWAWDKPLEIDGVKKEVADGKVFK</sequence>
<evidence type="ECO:0008006" key="10">
    <source>
        <dbReference type="Google" id="ProtNLM"/>
    </source>
</evidence>
<dbReference type="SUPFAM" id="SSF52833">
    <property type="entry name" value="Thioredoxin-like"/>
    <property type="match status" value="1"/>
</dbReference>
<reference evidence="8 9" key="1">
    <citation type="journal article" date="2020" name="Appl. Microbiol. Biotechnol.">
        <title>Targeted gene deletion in Brettanomyces bruxellensis with an expression-free CRISPR-Cas9 system.</title>
        <authorList>
            <person name="Varela C."/>
            <person name="Bartel C."/>
            <person name="Onetto C."/>
            <person name="Borneman A."/>
        </authorList>
    </citation>
    <scope>NUCLEOTIDE SEQUENCE [LARGE SCALE GENOMIC DNA]</scope>
    <source>
        <strain evidence="8 9">AWRI1613</strain>
    </source>
</reference>
<keyword evidence="3 4" id="KW-0648">Protein biosynthesis</keyword>
<dbReference type="PANTHER" id="PTHR43986">
    <property type="entry name" value="ELONGATION FACTOR 1-GAMMA"/>
    <property type="match status" value="1"/>
</dbReference>
<dbReference type="Proteomes" id="UP000568158">
    <property type="component" value="Unassembled WGS sequence"/>
</dbReference>
<organism evidence="8 9">
    <name type="scientific">Dekkera bruxellensis</name>
    <name type="common">Brettanomyces custersii</name>
    <dbReference type="NCBI Taxonomy" id="5007"/>
    <lineage>
        <taxon>Eukaryota</taxon>
        <taxon>Fungi</taxon>
        <taxon>Dikarya</taxon>
        <taxon>Ascomycota</taxon>
        <taxon>Saccharomycotina</taxon>
        <taxon>Pichiomycetes</taxon>
        <taxon>Pichiales</taxon>
        <taxon>Pichiaceae</taxon>
        <taxon>Brettanomyces</taxon>
    </lineage>
</organism>
<evidence type="ECO:0000256" key="4">
    <source>
        <dbReference type="PROSITE-ProRule" id="PRU00519"/>
    </source>
</evidence>
<dbReference type="InterPro" id="IPR004045">
    <property type="entry name" value="Glutathione_S-Trfase_N"/>
</dbReference>
<accession>A0A8H6B673</accession>
<evidence type="ECO:0000256" key="3">
    <source>
        <dbReference type="ARBA" id="ARBA00022917"/>
    </source>
</evidence>
<dbReference type="InterPro" id="IPR040079">
    <property type="entry name" value="Glutathione_S-Trfase"/>
</dbReference>
<dbReference type="PROSITE" id="PS50040">
    <property type="entry name" value="EF1G_C"/>
    <property type="match status" value="1"/>
</dbReference>
<dbReference type="Gene3D" id="3.30.70.1010">
    <property type="entry name" value="Translation elongation factor EF1B, gamma chain, conserved domain"/>
    <property type="match status" value="1"/>
</dbReference>
<feature type="domain" description="EF-1-gamma C-terminal" evidence="6">
    <location>
        <begin position="249"/>
        <end position="411"/>
    </location>
</feature>
<protein>
    <recommendedName>
        <fullName evidence="10">Elongation factor 1-gamma 1</fullName>
    </recommendedName>
</protein>
<dbReference type="Gene3D" id="1.20.1050.10">
    <property type="match status" value="1"/>
</dbReference>
<dbReference type="SFLD" id="SFLDS00019">
    <property type="entry name" value="Glutathione_Transferase_(cytos"/>
    <property type="match status" value="1"/>
</dbReference>
<dbReference type="CDD" id="cd03181">
    <property type="entry name" value="GST_C_EF1Bgamma_like"/>
    <property type="match status" value="1"/>
</dbReference>
<dbReference type="GO" id="GO:0003746">
    <property type="term" value="F:translation elongation factor activity"/>
    <property type="evidence" value="ECO:0007669"/>
    <property type="project" value="UniProtKB-UniRule"/>
</dbReference>
<dbReference type="Pfam" id="PF00043">
    <property type="entry name" value="GST_C"/>
    <property type="match status" value="1"/>
</dbReference>
<dbReference type="PANTHER" id="PTHR43986:SF1">
    <property type="entry name" value="ELONGATION FACTOR 1-GAMMA"/>
    <property type="match status" value="1"/>
</dbReference>
<evidence type="ECO:0000259" key="6">
    <source>
        <dbReference type="PROSITE" id="PS50040"/>
    </source>
</evidence>
<dbReference type="Pfam" id="PF02798">
    <property type="entry name" value="GST_N"/>
    <property type="match status" value="1"/>
</dbReference>
<dbReference type="AlphaFoldDB" id="A0A8H6B673"/>
<dbReference type="GO" id="GO:0005634">
    <property type="term" value="C:nucleus"/>
    <property type="evidence" value="ECO:0007669"/>
    <property type="project" value="TreeGrafter"/>
</dbReference>